<reference evidence="1 2" key="1">
    <citation type="submission" date="2016-10" db="EMBL/GenBank/DDBJ databases">
        <authorList>
            <person name="de Groot N.N."/>
        </authorList>
    </citation>
    <scope>NUCLEOTIDE SEQUENCE [LARGE SCALE GENOMIC DNA]</scope>
    <source>
        <strain evidence="1 2">CGMCC 4.1877</strain>
    </source>
</reference>
<organism evidence="1 2">
    <name type="scientific">Pseudonocardia ammonioxydans</name>
    <dbReference type="NCBI Taxonomy" id="260086"/>
    <lineage>
        <taxon>Bacteria</taxon>
        <taxon>Bacillati</taxon>
        <taxon>Actinomycetota</taxon>
        <taxon>Actinomycetes</taxon>
        <taxon>Pseudonocardiales</taxon>
        <taxon>Pseudonocardiaceae</taxon>
        <taxon>Pseudonocardia</taxon>
    </lineage>
</organism>
<gene>
    <name evidence="1" type="ORF">SAMN05216207_10477</name>
</gene>
<dbReference type="Proteomes" id="UP000199614">
    <property type="component" value="Unassembled WGS sequence"/>
</dbReference>
<accession>A0A1I5GIP0</accession>
<name>A0A1I5GIP0_PSUAM</name>
<evidence type="ECO:0000313" key="2">
    <source>
        <dbReference type="Proteomes" id="UP000199614"/>
    </source>
</evidence>
<proteinExistence type="predicted"/>
<protein>
    <submittedName>
        <fullName evidence="1">Uncharacterized protein</fullName>
    </submittedName>
</protein>
<keyword evidence="2" id="KW-1185">Reference proteome</keyword>
<dbReference type="AlphaFoldDB" id="A0A1I5GIP0"/>
<dbReference type="EMBL" id="FOUY01000047">
    <property type="protein sequence ID" value="SFO35746.1"/>
    <property type="molecule type" value="Genomic_DNA"/>
</dbReference>
<sequence>MTATTRELLAATAGEWRLTGIVKADTACQCCTRRVRARAFHVTHPECGELELGRRCAVRATGWKQLERGARIAARVAEVKRRQEVVGAAFPALAEAYQAEEERGRQEQAAGFEPRYPGHDVQGRRFYLFQLATTEDFLWHDEAAEEWRAFVVERQAAFGTTAH</sequence>
<dbReference type="RefSeq" id="WP_093353639.1">
    <property type="nucleotide sequence ID" value="NZ_FOUY01000047.1"/>
</dbReference>
<evidence type="ECO:0000313" key="1">
    <source>
        <dbReference type="EMBL" id="SFO35746.1"/>
    </source>
</evidence>